<dbReference type="Gene3D" id="3.30.9.10">
    <property type="entry name" value="D-Amino Acid Oxidase, subunit A, domain 2"/>
    <property type="match status" value="1"/>
</dbReference>
<reference evidence="2" key="1">
    <citation type="submission" date="2018-05" db="EMBL/GenBank/DDBJ databases">
        <authorList>
            <person name="Lanie J.A."/>
            <person name="Ng W.-L."/>
            <person name="Kazmierczak K.M."/>
            <person name="Andrzejewski T.M."/>
            <person name="Davidsen T.M."/>
            <person name="Wayne K.J."/>
            <person name="Tettelin H."/>
            <person name="Glass J.I."/>
            <person name="Rusch D."/>
            <person name="Podicherti R."/>
            <person name="Tsui H.-C.T."/>
            <person name="Winkler M.E."/>
        </authorList>
    </citation>
    <scope>NUCLEOTIDE SEQUENCE</scope>
</reference>
<dbReference type="EMBL" id="UINC01017825">
    <property type="protein sequence ID" value="SVA74332.1"/>
    <property type="molecule type" value="Genomic_DNA"/>
</dbReference>
<dbReference type="SUPFAM" id="SSF51905">
    <property type="entry name" value="FAD/NAD(P)-binding domain"/>
    <property type="match status" value="1"/>
</dbReference>
<accession>A0A381YCL8</accession>
<dbReference type="InterPro" id="IPR006076">
    <property type="entry name" value="FAD-dep_OxRdtase"/>
</dbReference>
<dbReference type="GO" id="GO:0005737">
    <property type="term" value="C:cytoplasm"/>
    <property type="evidence" value="ECO:0007669"/>
    <property type="project" value="TreeGrafter"/>
</dbReference>
<organism evidence="2">
    <name type="scientific">marine metagenome</name>
    <dbReference type="NCBI Taxonomy" id="408172"/>
    <lineage>
        <taxon>unclassified sequences</taxon>
        <taxon>metagenomes</taxon>
        <taxon>ecological metagenomes</taxon>
    </lineage>
</organism>
<dbReference type="Pfam" id="PF01266">
    <property type="entry name" value="DAO"/>
    <property type="match status" value="1"/>
</dbReference>
<dbReference type="AlphaFoldDB" id="A0A381YCL8"/>
<dbReference type="PANTHER" id="PTHR13847">
    <property type="entry name" value="SARCOSINE DEHYDROGENASE-RELATED"/>
    <property type="match status" value="1"/>
</dbReference>
<dbReference type="PANTHER" id="PTHR13847:SF281">
    <property type="entry name" value="FAD DEPENDENT OXIDOREDUCTASE DOMAIN-CONTAINING PROTEIN"/>
    <property type="match status" value="1"/>
</dbReference>
<sequence>MKSEVYWSDQHSPGTRLKVSSILPEKIDIAIIGSGYTGLAAARVLSKAGYSVVVIDQHTIGSGASSRNGGMATPGLKQDIFKIYKKYGMDYAREFWKASIDAIDLLENIIHEENIDCDWVRNGHLALACKQSHYDKLPEYADWLRRELGHEKTLVPKKIIHSEIGTDYYFGGLSDEISGGLHPAKYVNGLALSVSKLGVLLCEQNRVLKINPREKNHEVITSMGSVKAKDVIIATNGYTDMLVPELKPKIFPVGSYIIVSEPLSQDLHKKLSPKRRMFYDSKWFINYFRITPDGRMLWGGRNDLSTDLDLNESATILSYQVRSVFPELEDVKFTYTWSGKLGITFDLMPHIGKVNDIYYAFGYGGHGLSIANYLGTELGLLLSGQKDRSPFEEISHQTMFFYRKDPWFLPFAARYFRFLDWIS</sequence>
<protein>
    <recommendedName>
        <fullName evidence="1">FAD dependent oxidoreductase domain-containing protein</fullName>
    </recommendedName>
</protein>
<evidence type="ECO:0000313" key="2">
    <source>
        <dbReference type="EMBL" id="SVA74332.1"/>
    </source>
</evidence>
<dbReference type="InterPro" id="IPR036188">
    <property type="entry name" value="FAD/NAD-bd_sf"/>
</dbReference>
<proteinExistence type="predicted"/>
<feature type="domain" description="FAD dependent oxidoreductase" evidence="1">
    <location>
        <begin position="28"/>
        <end position="376"/>
    </location>
</feature>
<dbReference type="Gene3D" id="3.50.50.60">
    <property type="entry name" value="FAD/NAD(P)-binding domain"/>
    <property type="match status" value="1"/>
</dbReference>
<evidence type="ECO:0000259" key="1">
    <source>
        <dbReference type="Pfam" id="PF01266"/>
    </source>
</evidence>
<gene>
    <name evidence="2" type="ORF">METZ01_LOCUS127186</name>
</gene>
<name>A0A381YCL8_9ZZZZ</name>